<reference evidence="6 7" key="1">
    <citation type="submission" date="2016-11" db="EMBL/GenBank/DDBJ databases">
        <authorList>
            <person name="Jaros S."/>
            <person name="Januszkiewicz K."/>
            <person name="Wedrychowicz H."/>
        </authorList>
    </citation>
    <scope>NUCLEOTIDE SEQUENCE [LARGE SCALE GENOMIC DNA]</scope>
    <source>
        <strain evidence="6 7">DSM 17918</strain>
    </source>
</reference>
<keyword evidence="7" id="KW-1185">Reference proteome</keyword>
<evidence type="ECO:0000256" key="3">
    <source>
        <dbReference type="ARBA" id="ARBA00023004"/>
    </source>
</evidence>
<dbReference type="AlphaFoldDB" id="A0A1M4VGT0"/>
<dbReference type="Pfam" id="PF13237">
    <property type="entry name" value="Fer4_10"/>
    <property type="match status" value="1"/>
</dbReference>
<dbReference type="PROSITE" id="PS51379">
    <property type="entry name" value="4FE4S_FER_2"/>
    <property type="match status" value="2"/>
</dbReference>
<protein>
    <submittedName>
        <fullName evidence="6">Uncharacterized conserved protein, DUF362 family</fullName>
    </submittedName>
</protein>
<dbReference type="RefSeq" id="WP_073341691.1">
    <property type="nucleotide sequence ID" value="NZ_FQVH01000004.1"/>
</dbReference>
<evidence type="ECO:0000313" key="6">
    <source>
        <dbReference type="EMBL" id="SHE68127.1"/>
    </source>
</evidence>
<evidence type="ECO:0000256" key="4">
    <source>
        <dbReference type="ARBA" id="ARBA00023014"/>
    </source>
</evidence>
<evidence type="ECO:0000256" key="1">
    <source>
        <dbReference type="ARBA" id="ARBA00022485"/>
    </source>
</evidence>
<evidence type="ECO:0000256" key="2">
    <source>
        <dbReference type="ARBA" id="ARBA00022723"/>
    </source>
</evidence>
<organism evidence="6 7">
    <name type="scientific">Caldanaerobius fijiensis DSM 17918</name>
    <dbReference type="NCBI Taxonomy" id="1121256"/>
    <lineage>
        <taxon>Bacteria</taxon>
        <taxon>Bacillati</taxon>
        <taxon>Bacillota</taxon>
        <taxon>Clostridia</taxon>
        <taxon>Thermoanaerobacterales</taxon>
        <taxon>Thermoanaerobacteraceae</taxon>
        <taxon>Caldanaerobius</taxon>
    </lineage>
</organism>
<sequence length="379" mass="41187">MDKVSIVKCQDYDQKNVDLAVAQAVELLGGIENYVKKDSRVFLKVNLLKKNSPDDAVTTHPSVVEAVVKLVQKAGATPIIGDSPGGPFSERLLRSIYSATGMSDVAKRTGTLLNYDTGEITEKIPDGKIIKQVTLMKAIRDCDAIISLPKLKTHGMMVYTGAVKNLFGFIPGMVKAGYHLNMPNVKDFSQVLIDLSLHIKPSLSIMDAVVGMEGNGPSAGKPRKVGLIIASPSAFALDTIAISVIGLKPDEVPTVARANGMGLGLKENIEVIGCSVKDVAVEDFDVPGLRGFALMDRIPPFVLKYLNKHVKPRPQFNYNSCKGCGVCVSNCPPGALSMLNKKPVVDLDKCIRCFCCQELCPHRAVEIRQPFISRFMFRR</sequence>
<gene>
    <name evidence="6" type="ORF">SAMN02746089_00623</name>
</gene>
<evidence type="ECO:0000313" key="7">
    <source>
        <dbReference type="Proteomes" id="UP000184088"/>
    </source>
</evidence>
<dbReference type="Pfam" id="PF04015">
    <property type="entry name" value="DUF362"/>
    <property type="match status" value="1"/>
</dbReference>
<dbReference type="Gene3D" id="3.30.70.20">
    <property type="match status" value="1"/>
</dbReference>
<feature type="domain" description="4Fe-4S ferredoxin-type" evidence="5">
    <location>
        <begin position="342"/>
        <end position="370"/>
    </location>
</feature>
<evidence type="ECO:0000259" key="5">
    <source>
        <dbReference type="PROSITE" id="PS51379"/>
    </source>
</evidence>
<dbReference type="InterPro" id="IPR017900">
    <property type="entry name" value="4Fe4S_Fe_S_CS"/>
</dbReference>
<dbReference type="EMBL" id="FQVH01000004">
    <property type="protein sequence ID" value="SHE68127.1"/>
    <property type="molecule type" value="Genomic_DNA"/>
</dbReference>
<dbReference type="PROSITE" id="PS00198">
    <property type="entry name" value="4FE4S_FER_1"/>
    <property type="match status" value="1"/>
</dbReference>
<name>A0A1M4VGT0_9THEO</name>
<dbReference type="OrthoDB" id="9807879at2"/>
<dbReference type="GO" id="GO:0046872">
    <property type="term" value="F:metal ion binding"/>
    <property type="evidence" value="ECO:0007669"/>
    <property type="project" value="UniProtKB-KW"/>
</dbReference>
<keyword evidence="2" id="KW-0479">Metal-binding</keyword>
<dbReference type="STRING" id="1121256.SAMN02746089_00623"/>
<dbReference type="SUPFAM" id="SSF54862">
    <property type="entry name" value="4Fe-4S ferredoxins"/>
    <property type="match status" value="1"/>
</dbReference>
<dbReference type="InterPro" id="IPR050572">
    <property type="entry name" value="Fe-S_Ferredoxin"/>
</dbReference>
<proteinExistence type="predicted"/>
<dbReference type="InterPro" id="IPR007160">
    <property type="entry name" value="DUF362"/>
</dbReference>
<dbReference type="GO" id="GO:0051539">
    <property type="term" value="F:4 iron, 4 sulfur cluster binding"/>
    <property type="evidence" value="ECO:0007669"/>
    <property type="project" value="UniProtKB-KW"/>
</dbReference>
<dbReference type="Proteomes" id="UP000184088">
    <property type="component" value="Unassembled WGS sequence"/>
</dbReference>
<dbReference type="InterPro" id="IPR017896">
    <property type="entry name" value="4Fe4S_Fe-S-bd"/>
</dbReference>
<dbReference type="PANTHER" id="PTHR43687">
    <property type="entry name" value="ADENYLYLSULFATE REDUCTASE, BETA SUBUNIT"/>
    <property type="match status" value="1"/>
</dbReference>
<accession>A0A1M4VGT0</accession>
<keyword evidence="4" id="KW-0411">Iron-sulfur</keyword>
<dbReference type="PANTHER" id="PTHR43687:SF1">
    <property type="entry name" value="FERREDOXIN III"/>
    <property type="match status" value="1"/>
</dbReference>
<keyword evidence="1" id="KW-0004">4Fe-4S</keyword>
<feature type="domain" description="4Fe-4S ferredoxin-type" evidence="5">
    <location>
        <begin position="312"/>
        <end position="341"/>
    </location>
</feature>
<keyword evidence="3" id="KW-0408">Iron</keyword>